<comment type="caution">
    <text evidence="6">The sequence shown here is derived from an EMBL/GenBank/DDBJ whole genome shotgun (WGS) entry which is preliminary data.</text>
</comment>
<feature type="domain" description="HTH lysR-type" evidence="5">
    <location>
        <begin position="7"/>
        <end position="64"/>
    </location>
</feature>
<comment type="similarity">
    <text evidence="1">Belongs to the LysR transcriptional regulatory family.</text>
</comment>
<dbReference type="Gene3D" id="1.10.10.10">
    <property type="entry name" value="Winged helix-like DNA-binding domain superfamily/Winged helix DNA-binding domain"/>
    <property type="match status" value="1"/>
</dbReference>
<reference evidence="7" key="1">
    <citation type="journal article" date="2019" name="Int. J. Syst. Evol. Microbiol.">
        <title>The Global Catalogue of Microorganisms (GCM) 10K type strain sequencing project: providing services to taxonomists for standard genome sequencing and annotation.</title>
        <authorList>
            <consortium name="The Broad Institute Genomics Platform"/>
            <consortium name="The Broad Institute Genome Sequencing Center for Infectious Disease"/>
            <person name="Wu L."/>
            <person name="Ma J."/>
        </authorList>
    </citation>
    <scope>NUCLEOTIDE SEQUENCE [LARGE SCALE GENOMIC DNA]</scope>
    <source>
        <strain evidence="7">CGMCC 1.3685</strain>
    </source>
</reference>
<dbReference type="PRINTS" id="PR00039">
    <property type="entry name" value="HTHLYSR"/>
</dbReference>
<evidence type="ECO:0000256" key="4">
    <source>
        <dbReference type="ARBA" id="ARBA00023163"/>
    </source>
</evidence>
<dbReference type="PANTHER" id="PTHR30126">
    <property type="entry name" value="HTH-TYPE TRANSCRIPTIONAL REGULATOR"/>
    <property type="match status" value="1"/>
</dbReference>
<evidence type="ECO:0000313" key="6">
    <source>
        <dbReference type="EMBL" id="GGJ72440.1"/>
    </source>
</evidence>
<dbReference type="InterPro" id="IPR036390">
    <property type="entry name" value="WH_DNA-bd_sf"/>
</dbReference>
<evidence type="ECO:0000259" key="5">
    <source>
        <dbReference type="PROSITE" id="PS50931"/>
    </source>
</evidence>
<evidence type="ECO:0000256" key="2">
    <source>
        <dbReference type="ARBA" id="ARBA00023015"/>
    </source>
</evidence>
<evidence type="ECO:0000313" key="7">
    <source>
        <dbReference type="Proteomes" id="UP000606115"/>
    </source>
</evidence>
<name>A0ABQ2DXX4_9MICC</name>
<dbReference type="PROSITE" id="PS50931">
    <property type="entry name" value="HTH_LYSR"/>
    <property type="match status" value="1"/>
</dbReference>
<organism evidence="6 7">
    <name type="scientific">Glutamicibacter ardleyensis</name>
    <dbReference type="NCBI Taxonomy" id="225894"/>
    <lineage>
        <taxon>Bacteria</taxon>
        <taxon>Bacillati</taxon>
        <taxon>Actinomycetota</taxon>
        <taxon>Actinomycetes</taxon>
        <taxon>Micrococcales</taxon>
        <taxon>Micrococcaceae</taxon>
        <taxon>Glutamicibacter</taxon>
    </lineage>
</organism>
<evidence type="ECO:0000256" key="1">
    <source>
        <dbReference type="ARBA" id="ARBA00009437"/>
    </source>
</evidence>
<protein>
    <submittedName>
        <fullName evidence="6">Transcriptional regulator</fullName>
    </submittedName>
</protein>
<dbReference type="SUPFAM" id="SSF53850">
    <property type="entry name" value="Periplasmic binding protein-like II"/>
    <property type="match status" value="1"/>
</dbReference>
<dbReference type="Proteomes" id="UP000606115">
    <property type="component" value="Unassembled WGS sequence"/>
</dbReference>
<proteinExistence type="inferred from homology"/>
<dbReference type="Pfam" id="PF00126">
    <property type="entry name" value="HTH_1"/>
    <property type="match status" value="1"/>
</dbReference>
<dbReference type="InterPro" id="IPR005119">
    <property type="entry name" value="LysR_subst-bd"/>
</dbReference>
<keyword evidence="3" id="KW-0238">DNA-binding</keyword>
<dbReference type="InterPro" id="IPR036388">
    <property type="entry name" value="WH-like_DNA-bd_sf"/>
</dbReference>
<keyword evidence="4" id="KW-0804">Transcription</keyword>
<keyword evidence="7" id="KW-1185">Reference proteome</keyword>
<keyword evidence="2" id="KW-0805">Transcription regulation</keyword>
<dbReference type="Gene3D" id="3.40.190.10">
    <property type="entry name" value="Periplasmic binding protein-like II"/>
    <property type="match status" value="2"/>
</dbReference>
<gene>
    <name evidence="6" type="ORF">GCM10007173_34270</name>
</gene>
<sequence>MDMSDWPELSSLEVLVAVAEHGSLSAAARELHMEQPNVSRSISRLERRLNLALLRRSTTGSRLTPEGLQFVEWARELLSSADSLMRNARALGNDNFGELKISASQTIAEHLLPRWLSSLRVALPNTQISLRISNTTDVLNELHTGVCGLGFVEGPVAKESTHSAFVGEDRLVLVVASSHPWADRDSVQPKEIMDSCLIARESGSGTRKVLDEALKAPVVPRIVLESNAAVRVAVLSGAGPAVLSRFAVSDAVAAGTLVELPIDGVQLQRRLRAVWTGPRQLTGAAEKLVGIAIASSRTI</sequence>
<dbReference type="SUPFAM" id="SSF46785">
    <property type="entry name" value="Winged helix' DNA-binding domain"/>
    <property type="match status" value="1"/>
</dbReference>
<accession>A0ABQ2DXX4</accession>
<dbReference type="EMBL" id="BMKX01000012">
    <property type="protein sequence ID" value="GGJ72440.1"/>
    <property type="molecule type" value="Genomic_DNA"/>
</dbReference>
<dbReference type="Pfam" id="PF03466">
    <property type="entry name" value="LysR_substrate"/>
    <property type="match status" value="1"/>
</dbReference>
<evidence type="ECO:0000256" key="3">
    <source>
        <dbReference type="ARBA" id="ARBA00023125"/>
    </source>
</evidence>
<dbReference type="InterPro" id="IPR000847">
    <property type="entry name" value="LysR_HTH_N"/>
</dbReference>
<dbReference type="PANTHER" id="PTHR30126:SF39">
    <property type="entry name" value="HTH-TYPE TRANSCRIPTIONAL REGULATOR CYSL"/>
    <property type="match status" value="1"/>
</dbReference>